<dbReference type="InterPro" id="IPR027417">
    <property type="entry name" value="P-loop_NTPase"/>
</dbReference>
<dbReference type="Pfam" id="PF01695">
    <property type="entry name" value="IstB_IS21"/>
    <property type="match status" value="1"/>
</dbReference>
<proteinExistence type="inferred from homology"/>
<keyword evidence="7" id="KW-1185">Reference proteome</keyword>
<accession>A0A250JR85</accession>
<name>A0A250JR85_9BACT</name>
<evidence type="ECO:0000259" key="5">
    <source>
        <dbReference type="SMART" id="SM00382"/>
    </source>
</evidence>
<sequence>MSTYDELVPVLKKLRLSGLLQSLEVRCREAADANLSLTEFLYRLLADEVERRDGKQLDVRLRRAAFERPSTLEDFDFSFNTSVPRAKVLELGTCTFVERHENVLVVGPAGVGKSHLAQALGQRACRAGHAVLYVSAHDMLTQLRASRADNSYERRLLRFTTPALLIIDDLGLRPLTGEEGVDLYEIIRRRYERAATCITSNRALEEWPPLFGDALLASAAMDRLLHHSHVLTIEGDSYRNPPLAKRTRAPRAAHADTAAR</sequence>
<protein>
    <recommendedName>
        <fullName evidence="5">AAA+ ATPase domain-containing protein</fullName>
    </recommendedName>
</protein>
<dbReference type="EMBL" id="CP022203">
    <property type="protein sequence ID" value="ATB45992.1"/>
    <property type="molecule type" value="Genomic_DNA"/>
</dbReference>
<dbReference type="Gene3D" id="3.40.50.300">
    <property type="entry name" value="P-loop containing nucleotide triphosphate hydrolases"/>
    <property type="match status" value="1"/>
</dbReference>
<dbReference type="InterPro" id="IPR047661">
    <property type="entry name" value="IstB"/>
</dbReference>
<dbReference type="InterPro" id="IPR028350">
    <property type="entry name" value="DNAC/IstB-like"/>
</dbReference>
<dbReference type="GO" id="GO:0006260">
    <property type="term" value="P:DNA replication"/>
    <property type="evidence" value="ECO:0007669"/>
    <property type="project" value="TreeGrafter"/>
</dbReference>
<evidence type="ECO:0000313" key="6">
    <source>
        <dbReference type="EMBL" id="ATB45992.1"/>
    </source>
</evidence>
<dbReference type="NCBIfam" id="NF038214">
    <property type="entry name" value="IS21_help_AAA"/>
    <property type="match status" value="1"/>
</dbReference>
<gene>
    <name evidence="6" type="ORF">MYMAC_001581</name>
</gene>
<dbReference type="KEGG" id="mmas:MYMAC_001581"/>
<dbReference type="CDD" id="cd00009">
    <property type="entry name" value="AAA"/>
    <property type="match status" value="1"/>
</dbReference>
<dbReference type="PANTHER" id="PTHR30050">
    <property type="entry name" value="CHROMOSOMAL REPLICATION INITIATOR PROTEIN DNAA"/>
    <property type="match status" value="1"/>
</dbReference>
<reference evidence="6 7" key="1">
    <citation type="submission" date="2017-06" db="EMBL/GenBank/DDBJ databases">
        <title>Sequencing and comparative analysis of myxobacterial genomes.</title>
        <authorList>
            <person name="Rupp O."/>
            <person name="Goesmann A."/>
            <person name="Sogaard-Andersen L."/>
        </authorList>
    </citation>
    <scope>NUCLEOTIDE SEQUENCE [LARGE SCALE GENOMIC DNA]</scope>
    <source>
        <strain evidence="6 7">DSM 14697</strain>
    </source>
</reference>
<keyword evidence="3" id="KW-0067">ATP-binding</keyword>
<keyword evidence="2" id="KW-0547">Nucleotide-binding</keyword>
<dbReference type="SUPFAM" id="SSF52540">
    <property type="entry name" value="P-loop containing nucleoside triphosphate hydrolases"/>
    <property type="match status" value="1"/>
</dbReference>
<evidence type="ECO:0000256" key="4">
    <source>
        <dbReference type="SAM" id="MobiDB-lite"/>
    </source>
</evidence>
<organism evidence="6 7">
    <name type="scientific">Corallococcus macrosporus DSM 14697</name>
    <dbReference type="NCBI Taxonomy" id="1189310"/>
    <lineage>
        <taxon>Bacteria</taxon>
        <taxon>Pseudomonadati</taxon>
        <taxon>Myxococcota</taxon>
        <taxon>Myxococcia</taxon>
        <taxon>Myxococcales</taxon>
        <taxon>Cystobacterineae</taxon>
        <taxon>Myxococcaceae</taxon>
        <taxon>Corallococcus</taxon>
    </lineage>
</organism>
<comment type="similarity">
    <text evidence="1">Belongs to the IS21/IS1162 putative ATP-binding protein family.</text>
</comment>
<evidence type="ECO:0000256" key="2">
    <source>
        <dbReference type="ARBA" id="ARBA00022741"/>
    </source>
</evidence>
<dbReference type="InterPro" id="IPR002611">
    <property type="entry name" value="IstB_ATP-bd"/>
</dbReference>
<dbReference type="PANTHER" id="PTHR30050:SF4">
    <property type="entry name" value="ATP-BINDING PROTEIN RV3427C IN INSERTION SEQUENCE-RELATED"/>
    <property type="match status" value="1"/>
</dbReference>
<dbReference type="AlphaFoldDB" id="A0A250JR85"/>
<dbReference type="InterPro" id="IPR003593">
    <property type="entry name" value="AAA+_ATPase"/>
</dbReference>
<dbReference type="RefSeq" id="WP_013935609.1">
    <property type="nucleotide sequence ID" value="NZ_CP022203.1"/>
</dbReference>
<evidence type="ECO:0000256" key="3">
    <source>
        <dbReference type="ARBA" id="ARBA00022840"/>
    </source>
</evidence>
<feature type="region of interest" description="Disordered" evidence="4">
    <location>
        <begin position="241"/>
        <end position="260"/>
    </location>
</feature>
<dbReference type="SMART" id="SM00382">
    <property type="entry name" value="AAA"/>
    <property type="match status" value="1"/>
</dbReference>
<evidence type="ECO:0000313" key="7">
    <source>
        <dbReference type="Proteomes" id="UP000217343"/>
    </source>
</evidence>
<feature type="domain" description="AAA+ ATPase" evidence="5">
    <location>
        <begin position="99"/>
        <end position="231"/>
    </location>
</feature>
<dbReference type="GO" id="GO:0005524">
    <property type="term" value="F:ATP binding"/>
    <property type="evidence" value="ECO:0007669"/>
    <property type="project" value="UniProtKB-KW"/>
</dbReference>
<dbReference type="OrthoDB" id="8150723at2"/>
<dbReference type="Proteomes" id="UP000217343">
    <property type="component" value="Chromosome"/>
</dbReference>
<dbReference type="PIRSF" id="PIRSF003073">
    <property type="entry name" value="DNAC_TnpB_IstB"/>
    <property type="match status" value="1"/>
</dbReference>
<evidence type="ECO:0000256" key="1">
    <source>
        <dbReference type="ARBA" id="ARBA00008059"/>
    </source>
</evidence>